<evidence type="ECO:0000313" key="6">
    <source>
        <dbReference type="Proteomes" id="UP001370348"/>
    </source>
</evidence>
<keyword evidence="6" id="KW-1185">Reference proteome</keyword>
<dbReference type="PANTHER" id="PTHR36510">
    <property type="entry name" value="GLUTAMATE--CYSTEINE LIGASE 2-RELATED"/>
    <property type="match status" value="1"/>
</dbReference>
<dbReference type="Pfam" id="PF04107">
    <property type="entry name" value="GCS2"/>
    <property type="match status" value="1"/>
</dbReference>
<organism evidence="5 6">
    <name type="scientific">Pendulispora albinea</name>
    <dbReference type="NCBI Taxonomy" id="2741071"/>
    <lineage>
        <taxon>Bacteria</taxon>
        <taxon>Pseudomonadati</taxon>
        <taxon>Myxococcota</taxon>
        <taxon>Myxococcia</taxon>
        <taxon>Myxococcales</taxon>
        <taxon>Sorangiineae</taxon>
        <taxon>Pendulisporaceae</taxon>
        <taxon>Pendulispora</taxon>
    </lineage>
</organism>
<reference evidence="5 6" key="1">
    <citation type="submission" date="2021-12" db="EMBL/GenBank/DDBJ databases">
        <title>Discovery of the Pendulisporaceae a myxobacterial family with distinct sporulation behavior and unique specialized metabolism.</title>
        <authorList>
            <person name="Garcia R."/>
            <person name="Popoff A."/>
            <person name="Bader C.D."/>
            <person name="Loehr J."/>
            <person name="Walesch S."/>
            <person name="Walt C."/>
            <person name="Boldt J."/>
            <person name="Bunk B."/>
            <person name="Haeckl F.J.F.P.J."/>
            <person name="Gunesch A.P."/>
            <person name="Birkelbach J."/>
            <person name="Nuebel U."/>
            <person name="Pietschmann T."/>
            <person name="Bach T."/>
            <person name="Mueller R."/>
        </authorList>
    </citation>
    <scope>NUCLEOTIDE SEQUENCE [LARGE SCALE GENOMIC DNA]</scope>
    <source>
        <strain evidence="5 6">MSr11954</strain>
    </source>
</reference>
<protein>
    <recommendedName>
        <fullName evidence="4">Putative glutamate--cysteine ligase 2</fullName>
        <ecNumber evidence="4">6.3.2.2</ecNumber>
    </recommendedName>
    <alternativeName>
        <fullName evidence="4">Gamma-glutamylcysteine synthetase 2</fullName>
        <shortName evidence="4">GCS 2</shortName>
        <shortName evidence="4">Gamma-GCS 2</shortName>
    </alternativeName>
</protein>
<dbReference type="EMBL" id="CP089984">
    <property type="protein sequence ID" value="WXB18918.1"/>
    <property type="molecule type" value="Genomic_DNA"/>
</dbReference>
<dbReference type="GO" id="GO:0016874">
    <property type="term" value="F:ligase activity"/>
    <property type="evidence" value="ECO:0007669"/>
    <property type="project" value="UniProtKB-KW"/>
</dbReference>
<dbReference type="EC" id="6.3.2.2" evidence="4"/>
<dbReference type="Gene3D" id="3.30.590.20">
    <property type="match status" value="1"/>
</dbReference>
<evidence type="ECO:0000256" key="2">
    <source>
        <dbReference type="ARBA" id="ARBA00022741"/>
    </source>
</evidence>
<gene>
    <name evidence="5" type="ORF">LZC94_16975</name>
</gene>
<comment type="function">
    <text evidence="4">ATP-dependent carboxylate-amine ligase which exhibits weak glutamate--cysteine ligase activity.</text>
</comment>
<sequence length="368" mass="42697">MIDGQFTLGVEEEYQIVHPETRELRSYISRILEDGKSVLRERVRTEMHQSMVEVGTSVCADVNSVRSELVEMRGELDRLARKGGLRIVAASTHPFSDWRAQDITDNDRYHTLVHDMQDVARENLIFGLHIHVGIKDKSVAIALTNQLRYFLPHILALTCSSPLWLGRKTGLMSTRSQIFRRFPRTGIPDEFESPQQLQNFTDLLIKTNCIDNGKKIWWDVRPHYLYDTVEVRICDMPTNMRDTVAVVALVQALMAKLYLMYRKNTAWRSYPRSLIEENKWRAVRFGTDARLIDFGQQAERPFYELALEMVDLVQEATDIFKTHDHMERILQIAKNGSSARRQIEVFDRTKGEAKHVVDWLMAETMNGI</sequence>
<dbReference type="NCBIfam" id="TIGR02050">
    <property type="entry name" value="gshA_cyan_rel"/>
    <property type="match status" value="1"/>
</dbReference>
<accession>A0ABZ2M8S6</accession>
<comment type="similarity">
    <text evidence="4">Belongs to the glutamate--cysteine ligase type 2 family. YbdK subfamily.</text>
</comment>
<evidence type="ECO:0000256" key="3">
    <source>
        <dbReference type="ARBA" id="ARBA00022840"/>
    </source>
</evidence>
<dbReference type="RefSeq" id="WP_394828543.1">
    <property type="nucleotide sequence ID" value="NZ_CP089984.1"/>
</dbReference>
<evidence type="ECO:0000313" key="5">
    <source>
        <dbReference type="EMBL" id="WXB18918.1"/>
    </source>
</evidence>
<evidence type="ECO:0000256" key="4">
    <source>
        <dbReference type="HAMAP-Rule" id="MF_01609"/>
    </source>
</evidence>
<dbReference type="InterPro" id="IPR014746">
    <property type="entry name" value="Gln_synth/guanido_kin_cat_dom"/>
</dbReference>
<proteinExistence type="inferred from homology"/>
<dbReference type="HAMAP" id="MF_01609">
    <property type="entry name" value="Glu_cys_ligase_2"/>
    <property type="match status" value="1"/>
</dbReference>
<evidence type="ECO:0000256" key="1">
    <source>
        <dbReference type="ARBA" id="ARBA00022598"/>
    </source>
</evidence>
<dbReference type="Proteomes" id="UP001370348">
    <property type="component" value="Chromosome"/>
</dbReference>
<keyword evidence="1 4" id="KW-0436">Ligase</keyword>
<dbReference type="SUPFAM" id="SSF55931">
    <property type="entry name" value="Glutamine synthetase/guanido kinase"/>
    <property type="match status" value="1"/>
</dbReference>
<dbReference type="NCBIfam" id="NF010039">
    <property type="entry name" value="PRK13515.1"/>
    <property type="match status" value="1"/>
</dbReference>
<keyword evidence="2 4" id="KW-0547">Nucleotide-binding</keyword>
<dbReference type="InterPro" id="IPR050141">
    <property type="entry name" value="GCL_type2/YbdK_subfam"/>
</dbReference>
<dbReference type="InterPro" id="IPR011793">
    <property type="entry name" value="YbdK"/>
</dbReference>
<keyword evidence="3 4" id="KW-0067">ATP-binding</keyword>
<name>A0ABZ2M8S6_9BACT</name>
<dbReference type="PANTHER" id="PTHR36510:SF1">
    <property type="entry name" value="GLUTAMATE--CYSTEINE LIGASE 2-RELATED"/>
    <property type="match status" value="1"/>
</dbReference>
<comment type="catalytic activity">
    <reaction evidence="4">
        <text>L-cysteine + L-glutamate + ATP = gamma-L-glutamyl-L-cysteine + ADP + phosphate + H(+)</text>
        <dbReference type="Rhea" id="RHEA:13285"/>
        <dbReference type="ChEBI" id="CHEBI:15378"/>
        <dbReference type="ChEBI" id="CHEBI:29985"/>
        <dbReference type="ChEBI" id="CHEBI:30616"/>
        <dbReference type="ChEBI" id="CHEBI:35235"/>
        <dbReference type="ChEBI" id="CHEBI:43474"/>
        <dbReference type="ChEBI" id="CHEBI:58173"/>
        <dbReference type="ChEBI" id="CHEBI:456216"/>
        <dbReference type="EC" id="6.3.2.2"/>
    </reaction>
</comment>
<dbReference type="InterPro" id="IPR006336">
    <property type="entry name" value="GCS2"/>
</dbReference>